<dbReference type="RefSeq" id="WP_140989511.1">
    <property type="nucleotide sequence ID" value="NZ_VHIQ01000002.1"/>
</dbReference>
<feature type="domain" description="Antitoxin Xre-like helix-turn-helix" evidence="2">
    <location>
        <begin position="43"/>
        <end position="102"/>
    </location>
</feature>
<organism evidence="3 4">
    <name type="scientific">Paucihalobacter ruber</name>
    <dbReference type="NCBI Taxonomy" id="2567861"/>
    <lineage>
        <taxon>Bacteria</taxon>
        <taxon>Pseudomonadati</taxon>
        <taxon>Bacteroidota</taxon>
        <taxon>Flavobacteriia</taxon>
        <taxon>Flavobacteriales</taxon>
        <taxon>Flavobacteriaceae</taxon>
        <taxon>Paucihalobacter</taxon>
    </lineage>
</organism>
<evidence type="ECO:0000313" key="4">
    <source>
        <dbReference type="Proteomes" id="UP000317332"/>
    </source>
</evidence>
<dbReference type="OrthoDB" id="5770459at2"/>
<dbReference type="InterPro" id="IPR046847">
    <property type="entry name" value="Xre-like_HTH"/>
</dbReference>
<name>A0A506PP83_9FLAO</name>
<gene>
    <name evidence="3" type="ORF">FJ651_05780</name>
</gene>
<dbReference type="Proteomes" id="UP000317332">
    <property type="component" value="Unassembled WGS sequence"/>
</dbReference>
<dbReference type="InterPro" id="IPR011979">
    <property type="entry name" value="Antitox_Xre"/>
</dbReference>
<dbReference type="NCBIfam" id="TIGR02293">
    <property type="entry name" value="TAS_TIGR02293"/>
    <property type="match status" value="1"/>
</dbReference>
<evidence type="ECO:0000259" key="1">
    <source>
        <dbReference type="Pfam" id="PF09722"/>
    </source>
</evidence>
<dbReference type="GO" id="GO:0003677">
    <property type="term" value="F:DNA binding"/>
    <property type="evidence" value="ECO:0007669"/>
    <property type="project" value="InterPro"/>
</dbReference>
<dbReference type="EMBL" id="VHIQ01000002">
    <property type="protein sequence ID" value="TPV35035.1"/>
    <property type="molecule type" value="Genomic_DNA"/>
</dbReference>
<keyword evidence="4" id="KW-1185">Reference proteome</keyword>
<sequence length="162" mass="18592">MNYSNDHIIAVNEAAAVYLKGYSSYAVGNDFSIKEFINNKLLLIKSIRTGLSYAFFNEIKNITPFSDEDWADILNISTKSLQRYKQEANFLFKPIHSEKIIEITEVSLLGNEVFEDTAQFKLWLQTPNYALGNMQPLELLKDSYGKEMVMAELHRIDHGIFA</sequence>
<dbReference type="InterPro" id="IPR024467">
    <property type="entry name" value="Xre/MbcA/ParS-like_toxin-bd"/>
</dbReference>
<dbReference type="Pfam" id="PF09722">
    <property type="entry name" value="Xre_MbcA_ParS_C"/>
    <property type="match status" value="1"/>
</dbReference>
<protein>
    <submittedName>
        <fullName evidence="3">DUF2384 domain-containing protein</fullName>
    </submittedName>
</protein>
<dbReference type="AlphaFoldDB" id="A0A506PP83"/>
<evidence type="ECO:0000259" key="2">
    <source>
        <dbReference type="Pfam" id="PF20432"/>
    </source>
</evidence>
<accession>A0A506PP83</accession>
<proteinExistence type="predicted"/>
<evidence type="ECO:0000313" key="3">
    <source>
        <dbReference type="EMBL" id="TPV35035.1"/>
    </source>
</evidence>
<reference evidence="3 4" key="1">
    <citation type="submission" date="2019-06" db="EMBL/GenBank/DDBJ databases">
        <title>Flavobacteriaceae Paucihalobacterium erythroidium CWB-1, complete genome.</title>
        <authorList>
            <person name="Wu S."/>
        </authorList>
    </citation>
    <scope>NUCLEOTIDE SEQUENCE [LARGE SCALE GENOMIC DNA]</scope>
    <source>
        <strain evidence="3 4">CWB-1</strain>
    </source>
</reference>
<comment type="caution">
    <text evidence="3">The sequence shown here is derived from an EMBL/GenBank/DDBJ whole genome shotgun (WGS) entry which is preliminary data.</text>
</comment>
<dbReference type="Pfam" id="PF20432">
    <property type="entry name" value="Xre-like-HTH"/>
    <property type="match status" value="1"/>
</dbReference>
<feature type="domain" description="Antitoxin Xre/MbcA/ParS-like toxin-binding" evidence="1">
    <location>
        <begin position="111"/>
        <end position="159"/>
    </location>
</feature>